<accession>A0A8S1N6X6</accession>
<reference evidence="1" key="1">
    <citation type="submission" date="2021-01" db="EMBL/GenBank/DDBJ databases">
        <authorList>
            <consortium name="Genoscope - CEA"/>
            <person name="William W."/>
        </authorList>
    </citation>
    <scope>NUCLEOTIDE SEQUENCE</scope>
</reference>
<evidence type="ECO:0000313" key="2">
    <source>
        <dbReference type="Proteomes" id="UP000688137"/>
    </source>
</evidence>
<protein>
    <submittedName>
        <fullName evidence="1">Uncharacterized protein</fullName>
    </submittedName>
</protein>
<dbReference type="EMBL" id="CAJJDM010000082">
    <property type="protein sequence ID" value="CAD8087752.1"/>
    <property type="molecule type" value="Genomic_DNA"/>
</dbReference>
<sequence length="132" mass="15709">MALWKVFQKAGQRSTMPAAFKENLFEKPSEFQYKVKNMAISYETASWMLREGIVEYNPNKWGYVLSKSHRDFNDYWTRTMFTRCGLFLTACWLFSCLYTKPRFDWQDYHDPKFEQKTYGDLEEGGDEGGDDD</sequence>
<dbReference type="Proteomes" id="UP000688137">
    <property type="component" value="Unassembled WGS sequence"/>
</dbReference>
<comment type="caution">
    <text evidence="1">The sequence shown here is derived from an EMBL/GenBank/DDBJ whole genome shotgun (WGS) entry which is preliminary data.</text>
</comment>
<evidence type="ECO:0000313" key="1">
    <source>
        <dbReference type="EMBL" id="CAD8087752.1"/>
    </source>
</evidence>
<organism evidence="1 2">
    <name type="scientific">Paramecium primaurelia</name>
    <dbReference type="NCBI Taxonomy" id="5886"/>
    <lineage>
        <taxon>Eukaryota</taxon>
        <taxon>Sar</taxon>
        <taxon>Alveolata</taxon>
        <taxon>Ciliophora</taxon>
        <taxon>Intramacronucleata</taxon>
        <taxon>Oligohymenophorea</taxon>
        <taxon>Peniculida</taxon>
        <taxon>Parameciidae</taxon>
        <taxon>Paramecium</taxon>
    </lineage>
</organism>
<gene>
    <name evidence="1" type="ORF">PPRIM_AZ9-3.1.T0790108</name>
</gene>
<keyword evidence="2" id="KW-1185">Reference proteome</keyword>
<dbReference type="AlphaFoldDB" id="A0A8S1N6X6"/>
<proteinExistence type="predicted"/>
<name>A0A8S1N6X6_PARPR</name>